<evidence type="ECO:0000256" key="4">
    <source>
        <dbReference type="ARBA" id="ARBA00023242"/>
    </source>
</evidence>
<dbReference type="VEuPathDB" id="FungiDB:CJI97_000246"/>
<keyword evidence="4" id="KW-0539">Nucleus</keyword>
<dbReference type="InterPro" id="IPR039754">
    <property type="entry name" value="Esf1"/>
</dbReference>
<dbReference type="Proteomes" id="UP000037122">
    <property type="component" value="Unassembled WGS sequence"/>
</dbReference>
<comment type="similarity">
    <text evidence="2">Belongs to the ESF1 family.</text>
</comment>
<feature type="compositionally biased region" description="Basic and acidic residues" evidence="5">
    <location>
        <begin position="239"/>
        <end position="255"/>
    </location>
</feature>
<evidence type="ECO:0000256" key="2">
    <source>
        <dbReference type="ARBA" id="ARBA00009087"/>
    </source>
</evidence>
<feature type="region of interest" description="Disordered" evidence="5">
    <location>
        <begin position="239"/>
        <end position="277"/>
    </location>
</feature>
<feature type="region of interest" description="Disordered" evidence="5">
    <location>
        <begin position="451"/>
        <end position="601"/>
    </location>
</feature>
<feature type="compositionally biased region" description="Basic and acidic residues" evidence="5">
    <location>
        <begin position="559"/>
        <end position="577"/>
    </location>
</feature>
<evidence type="ECO:0000256" key="5">
    <source>
        <dbReference type="SAM" id="MobiDB-lite"/>
    </source>
</evidence>
<keyword evidence="3" id="KW-0175">Coiled coil</keyword>
<feature type="compositionally biased region" description="Acidic residues" evidence="5">
    <location>
        <begin position="134"/>
        <end position="150"/>
    </location>
</feature>
<dbReference type="Pfam" id="PF25121">
    <property type="entry name" value="RRM_ESF1"/>
    <property type="match status" value="1"/>
</dbReference>
<evidence type="ECO:0000313" key="9">
    <source>
        <dbReference type="Proteomes" id="UP000037122"/>
    </source>
</evidence>
<feature type="domain" description="ESF1 RRM" evidence="7">
    <location>
        <begin position="196"/>
        <end position="365"/>
    </location>
</feature>
<evidence type="ECO:0000256" key="3">
    <source>
        <dbReference type="ARBA" id="ARBA00023054"/>
    </source>
</evidence>
<dbReference type="PANTHER" id="PTHR12202">
    <property type="entry name" value="ESF1 HOMOLOG"/>
    <property type="match status" value="1"/>
</dbReference>
<evidence type="ECO:0000259" key="6">
    <source>
        <dbReference type="Pfam" id="PF08159"/>
    </source>
</evidence>
<dbReference type="EMBL" id="LGST01000018">
    <property type="protein sequence ID" value="KNE00509.1"/>
    <property type="molecule type" value="Genomic_DNA"/>
</dbReference>
<proteinExistence type="inferred from homology"/>
<feature type="domain" description="NUC153" evidence="6">
    <location>
        <begin position="605"/>
        <end position="630"/>
    </location>
</feature>
<gene>
    <name evidence="8" type="ORF">QG37_02541</name>
</gene>
<reference evidence="9" key="1">
    <citation type="journal article" date="2015" name="BMC Genomics">
        <title>Draft genome of a commonly misdiagnosed multidrug resistant pathogen Candida auris.</title>
        <authorList>
            <person name="Chatterjee S."/>
            <person name="Alampalli S.V."/>
            <person name="Nageshan R.K."/>
            <person name="Chettiar S.T."/>
            <person name="Joshi S."/>
            <person name="Tatu U.S."/>
        </authorList>
    </citation>
    <scope>NUCLEOTIDE SEQUENCE [LARGE SCALE GENOMIC DNA]</scope>
    <source>
        <strain evidence="9">6684</strain>
    </source>
</reference>
<dbReference type="VEuPathDB" id="FungiDB:CJJ07_001638"/>
<feature type="compositionally biased region" description="Basic residues" evidence="5">
    <location>
        <begin position="524"/>
        <end position="536"/>
    </location>
</feature>
<dbReference type="InterPro" id="IPR056750">
    <property type="entry name" value="RRM_ESF1"/>
</dbReference>
<feature type="compositionally biased region" description="Basic and acidic residues" evidence="5">
    <location>
        <begin position="472"/>
        <end position="481"/>
    </location>
</feature>
<dbReference type="Pfam" id="PF08159">
    <property type="entry name" value="NUC153"/>
    <property type="match status" value="1"/>
</dbReference>
<evidence type="ECO:0000259" key="7">
    <source>
        <dbReference type="Pfam" id="PF25121"/>
    </source>
</evidence>
<dbReference type="PANTHER" id="PTHR12202:SF0">
    <property type="entry name" value="ESF1 HOMOLOG"/>
    <property type="match status" value="1"/>
</dbReference>
<feature type="region of interest" description="Disordered" evidence="5">
    <location>
        <begin position="56"/>
        <end position="195"/>
    </location>
</feature>
<dbReference type="AlphaFoldDB" id="A0A0L0P2L3"/>
<organism evidence="8 9">
    <name type="scientific">Candidozyma auris</name>
    <name type="common">Yeast</name>
    <name type="synonym">Candida auris</name>
    <dbReference type="NCBI Taxonomy" id="498019"/>
    <lineage>
        <taxon>Eukaryota</taxon>
        <taxon>Fungi</taxon>
        <taxon>Dikarya</taxon>
        <taxon>Ascomycota</taxon>
        <taxon>Saccharomycotina</taxon>
        <taxon>Pichiomycetes</taxon>
        <taxon>Metschnikowiaceae</taxon>
        <taxon>Candidozyma</taxon>
    </lineage>
</organism>
<dbReference type="GO" id="GO:0006364">
    <property type="term" value="P:rRNA processing"/>
    <property type="evidence" value="ECO:0007669"/>
    <property type="project" value="InterPro"/>
</dbReference>
<protein>
    <submittedName>
        <fullName evidence="8">Uncharacterized protein</fullName>
    </submittedName>
</protein>
<evidence type="ECO:0000313" key="8">
    <source>
        <dbReference type="EMBL" id="KNE00509.1"/>
    </source>
</evidence>
<comment type="subcellular location">
    <subcellularLocation>
        <location evidence="1">Nucleus</location>
        <location evidence="1">Nucleolus</location>
    </subcellularLocation>
</comment>
<dbReference type="VEuPathDB" id="FungiDB:QG37_02541"/>
<dbReference type="VEuPathDB" id="FungiDB:CJJ09_002217"/>
<dbReference type="GO" id="GO:0003723">
    <property type="term" value="F:RNA binding"/>
    <property type="evidence" value="ECO:0007669"/>
    <property type="project" value="TreeGrafter"/>
</dbReference>
<feature type="compositionally biased region" description="Acidic residues" evidence="5">
    <location>
        <begin position="164"/>
        <end position="192"/>
    </location>
</feature>
<feature type="compositionally biased region" description="Basic and acidic residues" evidence="5">
    <location>
        <begin position="639"/>
        <end position="652"/>
    </location>
</feature>
<dbReference type="GO" id="GO:0005730">
    <property type="term" value="C:nucleolus"/>
    <property type="evidence" value="ECO:0007669"/>
    <property type="project" value="UniProtKB-SubCell"/>
</dbReference>
<feature type="compositionally biased region" description="Basic residues" evidence="5">
    <location>
        <begin position="578"/>
        <end position="587"/>
    </location>
</feature>
<feature type="compositionally biased region" description="Low complexity" evidence="5">
    <location>
        <begin position="661"/>
        <end position="676"/>
    </location>
</feature>
<dbReference type="InterPro" id="IPR012580">
    <property type="entry name" value="NUC153"/>
</dbReference>
<dbReference type="VEuPathDB" id="FungiDB:CJI96_0000971"/>
<feature type="compositionally biased region" description="Basic and acidic residues" evidence="5">
    <location>
        <begin position="537"/>
        <end position="549"/>
    </location>
</feature>
<accession>A0A0L0P2L3</accession>
<comment type="caution">
    <text evidence="8">The sequence shown here is derived from an EMBL/GenBank/DDBJ whole genome shotgun (WGS) entry which is preliminary data.</text>
</comment>
<feature type="region of interest" description="Disordered" evidence="5">
    <location>
        <begin position="1"/>
        <end position="20"/>
    </location>
</feature>
<dbReference type="VEuPathDB" id="FungiDB:B9J08_000245"/>
<sequence>MAKKEKSKKQSSALNDPRFALAQTDARFQLPSLKRNKVKVDDRFSKEELKKLNVTATGRKVKVDRYGRPVRDDSNKDFDKYFEEENASESGSEASSESEESSDFDDSELEEEVMAKKKTPKSIVKQPKNTKGDAEEESSGLDTAVEDEPGFVDKARGEGLSSSSDEDSDSDEELEDEESEIELEEEKPEEGDPTLTFAVVNMDWDNIRAVDLMATFVSFVPKGGSIKLVTIYPSEYGKEQMQKEEVEGPPKELFAKKKKKVESDSDSDSEEELDLKNADDLEKAARKIYEEDDGEEDYDSKALRRYQLQRLRYYYAVVRCDSVATAKNIYDNCDGSEYESTANTFDLRYVPEDMDFDDQDVKDQCDKIPASYRPDSTFVTDALQHSKVKLTWDQTPKERTTLSSRLFSQKEIDDMDFKAYLASDTDDSEAEQAELLKDKYKNLLGGKFSFDKGKEDDEDDVDMEITFNPGLDETKADKVPEEPTEETTIDAYKRKEKERRARRLEKFKEKQSENEAEKEDKLGKKDKKGKKDRKKKLAQDVDEKSKAELELLLMDEDNETAKQDHFDMRDIVKAEKDRKKKKKKNKGKKYDEDMIQDSFTPDLNDDRFKEVFESHDYAIDPTSSEFKKTELMKKILDERSKRLRREGEDDRHAKKAKRSKASVSSNDNSLELNNLVKKLKNKKH</sequence>
<evidence type="ECO:0000256" key="1">
    <source>
        <dbReference type="ARBA" id="ARBA00004604"/>
    </source>
</evidence>
<name>A0A0L0P2L3_CANAR</name>
<feature type="compositionally biased region" description="Basic and acidic residues" evidence="5">
    <location>
        <begin position="61"/>
        <end position="83"/>
    </location>
</feature>
<feature type="region of interest" description="Disordered" evidence="5">
    <location>
        <begin position="639"/>
        <end position="684"/>
    </location>
</feature>
<feature type="compositionally biased region" description="Acidic residues" evidence="5">
    <location>
        <begin position="264"/>
        <end position="273"/>
    </location>
</feature>
<feature type="compositionally biased region" description="Acidic residues" evidence="5">
    <location>
        <begin position="96"/>
        <end position="112"/>
    </location>
</feature>
<feature type="compositionally biased region" description="Basic and acidic residues" evidence="5">
    <location>
        <begin position="491"/>
        <end position="523"/>
    </location>
</feature>